<protein>
    <submittedName>
        <fullName evidence="6">Cytochrome c oxidase subunit viia</fullName>
        <ecNumber evidence="6">1.9.3.1</ecNumber>
    </submittedName>
</protein>
<evidence type="ECO:0000256" key="3">
    <source>
        <dbReference type="ARBA" id="ARBA00022792"/>
    </source>
</evidence>
<evidence type="ECO:0000256" key="4">
    <source>
        <dbReference type="ARBA" id="ARBA00023128"/>
    </source>
</evidence>
<sequence>KGTYCSTAILCYIQVSSNTKKMSLLRSALAPLARNSRSFVSSPISRTTTEVPPGYKHMQVKAGRFNLEDGKPVFIKGGTLDSILYKLTMGACVGAVVWDLILYYELAQR</sequence>
<dbReference type="Gene3D" id="4.10.91.10">
    <property type="entry name" value="Cytochrome c oxidase, subunit VIIa"/>
    <property type="match status" value="1"/>
</dbReference>
<dbReference type="EC" id="1.9.3.1" evidence="6"/>
<comment type="subcellular location">
    <subcellularLocation>
        <location evidence="1">Mitochondrion inner membrane</location>
    </subcellularLocation>
</comment>
<evidence type="ECO:0000256" key="1">
    <source>
        <dbReference type="ARBA" id="ARBA00004273"/>
    </source>
</evidence>
<keyword evidence="6" id="KW-0560">Oxidoreductase</keyword>
<name>A0A161MNR5_TRIIF</name>
<evidence type="ECO:0000256" key="2">
    <source>
        <dbReference type="ARBA" id="ARBA00009331"/>
    </source>
</evidence>
<evidence type="ECO:0000256" key="5">
    <source>
        <dbReference type="ARBA" id="ARBA00023136"/>
    </source>
</evidence>
<dbReference type="GO" id="GO:0045277">
    <property type="term" value="C:respiratory chain complex IV"/>
    <property type="evidence" value="ECO:0007669"/>
    <property type="project" value="InterPro"/>
</dbReference>
<keyword evidence="5" id="KW-0472">Membrane</keyword>
<dbReference type="GO" id="GO:0006123">
    <property type="term" value="P:mitochondrial electron transport, cytochrome c to oxygen"/>
    <property type="evidence" value="ECO:0007669"/>
    <property type="project" value="InterPro"/>
</dbReference>
<dbReference type="SUPFAM" id="SSF81419">
    <property type="entry name" value="Mitochondrial cytochrome c oxidase subunit VIIa"/>
    <property type="match status" value="1"/>
</dbReference>
<dbReference type="InterPro" id="IPR036539">
    <property type="entry name" value="Cyt_c_oxidase_su7a_sf"/>
</dbReference>
<comment type="similarity">
    <text evidence="2">Belongs to the cytochrome c oxidase VIIa family.</text>
</comment>
<reference evidence="6" key="1">
    <citation type="submission" date="2016-04" db="EMBL/GenBank/DDBJ databases">
        <authorList>
            <person name="Calderon-Fernandez G.M.Sr."/>
        </authorList>
    </citation>
    <scope>NUCLEOTIDE SEQUENCE</scope>
    <source>
        <strain evidence="6">Int1</strain>
        <tissue evidence="6">Integument</tissue>
    </source>
</reference>
<dbReference type="AlphaFoldDB" id="A0A161MNR5"/>
<dbReference type="GO" id="GO:0016491">
    <property type="term" value="F:oxidoreductase activity"/>
    <property type="evidence" value="ECO:0007669"/>
    <property type="project" value="UniProtKB-KW"/>
</dbReference>
<reference evidence="6" key="2">
    <citation type="journal article" date="2017" name="J. Med. Entomol.">
        <title>Transcriptome Analysis of the Triatoma infestans (Hemiptera: Reduviidae) Integument.</title>
        <authorList>
            <person name="Calderon-Fernandez G.M."/>
            <person name="Moriconi D.E."/>
            <person name="Dulbecco A.B."/>
            <person name="Juarez M.P."/>
        </authorList>
    </citation>
    <scope>NUCLEOTIDE SEQUENCE</scope>
    <source>
        <strain evidence="6">Int1</strain>
        <tissue evidence="6">Integument</tissue>
    </source>
</reference>
<keyword evidence="3" id="KW-0999">Mitochondrion inner membrane</keyword>
<accession>A0A161MNR5</accession>
<feature type="non-terminal residue" evidence="6">
    <location>
        <position position="1"/>
    </location>
</feature>
<dbReference type="GO" id="GO:0005743">
    <property type="term" value="C:mitochondrial inner membrane"/>
    <property type="evidence" value="ECO:0007669"/>
    <property type="project" value="UniProtKB-SubCell"/>
</dbReference>
<keyword evidence="4" id="KW-0496">Mitochondrion</keyword>
<dbReference type="EMBL" id="GEMB01000986">
    <property type="protein sequence ID" value="JAS02158.1"/>
    <property type="molecule type" value="Transcribed_RNA"/>
</dbReference>
<proteinExistence type="inferred from homology"/>
<organism evidence="6">
    <name type="scientific">Triatoma infestans</name>
    <name type="common">Assassin bug</name>
    <dbReference type="NCBI Taxonomy" id="30076"/>
    <lineage>
        <taxon>Eukaryota</taxon>
        <taxon>Metazoa</taxon>
        <taxon>Ecdysozoa</taxon>
        <taxon>Arthropoda</taxon>
        <taxon>Hexapoda</taxon>
        <taxon>Insecta</taxon>
        <taxon>Pterygota</taxon>
        <taxon>Neoptera</taxon>
        <taxon>Paraneoptera</taxon>
        <taxon>Hemiptera</taxon>
        <taxon>Heteroptera</taxon>
        <taxon>Panheteroptera</taxon>
        <taxon>Cimicomorpha</taxon>
        <taxon>Reduviidae</taxon>
        <taxon>Triatominae</taxon>
        <taxon>Triatoma</taxon>
    </lineage>
</organism>
<evidence type="ECO:0000313" key="6">
    <source>
        <dbReference type="EMBL" id="JAS02158.1"/>
    </source>
</evidence>